<evidence type="ECO:0000313" key="2">
    <source>
        <dbReference type="EMBL" id="ACU65032.1"/>
    </source>
</evidence>
<reference evidence="2" key="1">
    <citation type="journal article" date="2010" name="Mol. Plant Microbe Interact.">
        <title>Pseudomonas syringae strains naturally lacking the classical P. syringae hrp/hrc Locus are common leaf colonizers equipped with an atypical type III secretion system.</title>
        <authorList>
            <person name="Clarke C.R."/>
            <person name="Cai R."/>
            <person name="Studholme D.J."/>
            <person name="Guttman D.S."/>
            <person name="Vinatzer B.A."/>
        </authorList>
    </citation>
    <scope>NUCLEOTIDE SEQUENCE</scope>
</reference>
<dbReference type="GO" id="GO:0019867">
    <property type="term" value="C:outer membrane"/>
    <property type="evidence" value="ECO:0007669"/>
    <property type="project" value="InterPro"/>
</dbReference>
<dbReference type="InterPro" id="IPR010812">
    <property type="entry name" value="HrpJ-like"/>
</dbReference>
<gene>
    <name evidence="2" type="primary">hrpJ</name>
</gene>
<dbReference type="EMBL" id="GQ268170">
    <property type="protein sequence ID" value="ACU65032.1"/>
    <property type="molecule type" value="Genomic_DNA"/>
</dbReference>
<accession>C8BNU0</accession>
<dbReference type="GO" id="GO:0046903">
    <property type="term" value="P:secretion"/>
    <property type="evidence" value="ECO:0007669"/>
    <property type="project" value="InterPro"/>
</dbReference>
<dbReference type="Pfam" id="PF07201">
    <property type="entry name" value="HrpJ"/>
    <property type="match status" value="1"/>
</dbReference>
<organism evidence="2">
    <name type="scientific">Pseudomonas syringae pv. syringae</name>
    <dbReference type="NCBI Taxonomy" id="321"/>
    <lineage>
        <taxon>Bacteria</taxon>
        <taxon>Pseudomonadati</taxon>
        <taxon>Pseudomonadota</taxon>
        <taxon>Gammaproteobacteria</taxon>
        <taxon>Pseudomonadales</taxon>
        <taxon>Pseudomonadaceae</taxon>
        <taxon>Pseudomonas</taxon>
        <taxon>Pseudomonas syringae</taxon>
    </lineage>
</organism>
<sequence>MSLERINTFQPTTVQTAAPQAAAATTAKAAVTTVHQQHESAHLSQLMSAALVATGKLLSQREVVCGKHANSQPMSLQQLLQGMGNHGSMNINAQLNKTRQLLRQQKSLKEILKDQGDNPLQTHLLLEEINHQARERGDDSEAEQAQSCLEALDAEHGEEIRSGLSITPALTQAVKNPDLRDSMRKVYYEHLIKNPSLGNFIEAVLHLCGEEHFLKGLRALQQALADDIANLAQLPQEGKLRSLMESLGCTSQVNNLMHGCSELVGRMAAKNPAMTLSTIMLMRQLMQLAKKSMNVVDAQKLSEQAGGPSPSLKLTFLNRLQKLVANVCRDEKILQTSLRNVKLVTDDLVPIERKALPDRRSRS</sequence>
<feature type="domain" description="Hypersensitivity response secretion-like HrpJ" evidence="1">
    <location>
        <begin position="53"/>
        <end position="205"/>
    </location>
</feature>
<name>C8BNU0_PSESY</name>
<dbReference type="SUPFAM" id="SSF140591">
    <property type="entry name" value="Type III secretion system domain"/>
    <property type="match status" value="1"/>
</dbReference>
<protein>
    <submittedName>
        <fullName evidence="2">HrpJ</fullName>
    </submittedName>
</protein>
<dbReference type="AlphaFoldDB" id="C8BNU0"/>
<proteinExistence type="predicted"/>
<evidence type="ECO:0000259" key="1">
    <source>
        <dbReference type="Pfam" id="PF07201"/>
    </source>
</evidence>